<evidence type="ECO:0000313" key="2">
    <source>
        <dbReference type="Proteomes" id="UP001493153"/>
    </source>
</evidence>
<accession>A0ABZ2Q4I5</accession>
<reference evidence="1 2" key="1">
    <citation type="submission" date="2020-09" db="EMBL/GenBank/DDBJ databases">
        <title>Genome sequences of Mycetohabitans spp.</title>
        <authorList>
            <person name="Carter M.E."/>
            <person name="Carpenter S.C.D."/>
            <person name="Bogdanove A.J."/>
        </authorList>
    </citation>
    <scope>NUCLEOTIDE SEQUENCE [LARGE SCALE GENOMIC DNA]</scope>
    <source>
        <strain evidence="1 2">B12</strain>
        <plasmid evidence="1 2">unnamed</plasmid>
    </source>
</reference>
<sequence length="2337" mass="248639">MPAFEGLPLPKAFRTELFPIDRFDPGGDITALLSKILVTDYQETVFSPEPGGSFSVGLTVAEELVIGLVGLNGFALILGGASATSVTLGAEFRPSGLRVKLGGGMRLRFPREMLKPVMMSSSGWVDDPSRPFAEIAIAAGIVIDQDWNVTFDGANVFTLAPAMVAGSGFVIEGSVALDLSDTTSLPEVQALGLPNSWRGVVFRNLTVHLPSAITTAVPIANIAFENFLIGSGGVSGRIRLAGAPASGTLAGFPFTPSTFSVELKQNALIGVELIGDITLPFFDEPLSVTAGFDLAGNLMLGVHSVDGIGPVTINKPGLLAMTLDSITLRRQSDTFFVSLSGTIRLEVADLEWPTFRVQALTIDDAGHVCVEGGWLALPEQYVLSFYGFQLAIAKIGFGTESDGRRWIGFNGDIKLVEGLPAGASVEGMRVRWSPGGALNPSLSLNGVGVEFEVPGSLSFKGFVAMRQPEPGVYRFDGDIELRLTSLDFVLDGELVVGYDQPADLTFFAIYVGVELPVGIPLWSTGLGLYGLAGLFAFNMEPGRAPAEAWYEMPPGASWYHRDPPGVGVARLRKWADAKGSLGLGAGITLGTVADNGFTFAGRLLIAIVFPGPIILIEGRANVLKSRSNLGDEPVFRTLLVIDNRVGTITAGLDARYLIADGGELIDLHGSLEAFFDFHDAGAWHLYLGIDEPRERRISADVFRRIFRADSYFMIEGQRLRTGAWTGIDKHWSFGPLSVDISAWIDGHADLSLKPAYFQGVMSLHGGYGVSVFGFGFHLDATATLAAGVFDPFFIHADLSVSVSLPWPLPDFHVDFPLEWGPDAKPPLLPATVKEVALGHELVSTTWPLPAESLLLPALDAAPPDSDILPVVPLDARPEITFGCSVHDDALVGVNPQPQYPTGSPAGWAQIGNPASNEGPVLIRPAVTEIRLDRWTDTAWQAVARSGKVPDPSLSAAPPTLYGTWMPTMAPPGDGPGPGQTKLRVWAKTPFSFTRRTISQFWSDWFVSMFPDYPCVDLPRDRWVCCNFSAYASGDRLTPPWTCPDNDAFVVTWTAPPPPIVAAHVLAARDAAVKGLCFAPGSEAKILLLRDVKQVVVRTFIDTARETAAVYVNAYDAGERLLSSTSAKDGAAVVDGRGVDHLVVLAKGDGFCVLEVCALIGLDAGEQAEWKAMSQHTLEELVRWSADDNILSPHTTFRLKLVTELGVRLPPGSKVPDAFAGTRTITQLSYFRTEGPPGLSALAPSGNALIPDAGTGGATAPPSIATGLEDLSRYVRQTIPPTVPPPGQPPILPRPVYRGYDAGVIFGVNYVDLMYALEGRDLSLVLYDMNERPVRDAHGRLAVLPNRWARTDQIDLTDSERRWLEVLDHAHCTTGTVDLRTVARNKTVGATGFVLDPMTTYEARLLPLLAHDTFDGYALGAAASGSRAALTGGIFTWSVLDIGSDGAPSIWRIGESSAPASRYVEETAAVSSGPAARNAPFPGGTLLSLADTFRLASGDPDQPSAWTDYRLAALVRSAGNGIIGLGVRMKGSRGYLMKLDRQRNLRQVVLVYPGSALVLAEAAGGYPLNSDLQISIEAVGANLRVYIDGDLTFDIANSVWASGTAALYAAANAGARFADVRVDDLRTTAPIVYRFKFTTSAFADFRHHVLSGDDRAIATVPADAAPIAIASVLAIDPTNPAARSAPGEPEARAFDAVADGALGPAARQTIGRFEAMRLVTGGKTMALLVRTAEPIDWERTVLATSSADPVPSPVPAKGAKFAEIGFATGAPPDPQHEWATVLLLEDRDLTGLAIERRTVPSPDAGDLPAGTALWTGNFLDADEIGDGTPTLQWQPAFADLSELSFVVPPGEGAPQWSATLGVLSQTGAFMTPDSTPLGHPLEQPSRGTLALGPPLAAADIRLTMNLDMPGNGAAGVVFRYTDAQNYYRFSIDRTSRRRILVRFSGGAFQVLHVSALPPSMATTYAVVVEAVGGRLTVHVDGVLVVSVTDATNVGTSVGFYAQRNSQASFSGVRINRILRTLREWRIDDSSPNGDRGIWRIAYGVLTSDVAQPPAMGESFAVLAAGAWSDLQINATLVPKASGVGEYGLVWRYISPRDHVRLALDLAAATGRLVVRTAGTDAVLWSGSMPPGGPARRVSIKAIGHRLVLSVDGAVLTDIADAGLGKGTAGAFASLTAGIEVAPPEILHAVPTFERWYAFGAEPFLVSGRRVRITASMEPGGYASLAGEEARWKGLAVAGFQPSFPREGVDVRLVDHAGAVLHARRFRSTASYTPLAVRIVRAADGTGFVLVPAGAGSLPTGEIRIEFTFRRDNTTLNQDSLVLRQEGETSPETVAITVA</sequence>
<dbReference type="Proteomes" id="UP001493153">
    <property type="component" value="Plasmid unnamed"/>
</dbReference>
<dbReference type="SUPFAM" id="SSF49899">
    <property type="entry name" value="Concanavalin A-like lectins/glucanases"/>
    <property type="match status" value="1"/>
</dbReference>
<geneLocation type="plasmid" evidence="1 2">
    <name>unnamed</name>
</geneLocation>
<dbReference type="Gene3D" id="2.60.120.560">
    <property type="entry name" value="Exo-inulinase, domain 1"/>
    <property type="match status" value="3"/>
</dbReference>
<dbReference type="InterPro" id="IPR013320">
    <property type="entry name" value="ConA-like_dom_sf"/>
</dbReference>
<evidence type="ECO:0000313" key="1">
    <source>
        <dbReference type="EMBL" id="WXK40729.1"/>
    </source>
</evidence>
<proteinExistence type="predicted"/>
<organism evidence="1 2">
    <name type="scientific">Mycetohabitans rhizoxinica</name>
    <dbReference type="NCBI Taxonomy" id="412963"/>
    <lineage>
        <taxon>Bacteria</taxon>
        <taxon>Pseudomonadati</taxon>
        <taxon>Pseudomonadota</taxon>
        <taxon>Betaproteobacteria</taxon>
        <taxon>Burkholderiales</taxon>
        <taxon>Burkholderiaceae</taxon>
        <taxon>Mycetohabitans</taxon>
    </lineage>
</organism>
<dbReference type="EMBL" id="CP062177">
    <property type="protein sequence ID" value="WXK40729.1"/>
    <property type="molecule type" value="Genomic_DNA"/>
</dbReference>
<dbReference type="RefSeq" id="WP_338911892.1">
    <property type="nucleotide sequence ID" value="NZ_CP062177.1"/>
</dbReference>
<gene>
    <name evidence="1" type="ORF">IHE29_16325</name>
</gene>
<name>A0ABZ2Q4I5_9BURK</name>
<keyword evidence="2" id="KW-1185">Reference proteome</keyword>
<protein>
    <recommendedName>
        <fullName evidence="3">Concanavalin A-like lectin/glucanase superfamily protein</fullName>
    </recommendedName>
</protein>
<evidence type="ECO:0008006" key="3">
    <source>
        <dbReference type="Google" id="ProtNLM"/>
    </source>
</evidence>
<keyword evidence="1" id="KW-0614">Plasmid</keyword>